<keyword evidence="3" id="KW-1185">Reference proteome</keyword>
<gene>
    <name evidence="2" type="ORF">MKQ68_13405</name>
</gene>
<dbReference type="InterPro" id="IPR002816">
    <property type="entry name" value="TraB/PrgY/GumN_fam"/>
</dbReference>
<dbReference type="Pfam" id="PF01963">
    <property type="entry name" value="TraB_PrgY_gumN"/>
    <property type="match status" value="1"/>
</dbReference>
<protein>
    <submittedName>
        <fullName evidence="2">TraB/GumN family protein</fullName>
    </submittedName>
</protein>
<dbReference type="EMBL" id="CP107006">
    <property type="protein sequence ID" value="UYQ91090.1"/>
    <property type="molecule type" value="Genomic_DNA"/>
</dbReference>
<reference evidence="2" key="1">
    <citation type="submission" date="2022-10" db="EMBL/GenBank/DDBJ databases">
        <title>Chitinophaga sp. nov., isolated from soil.</title>
        <authorList>
            <person name="Jeon C.O."/>
        </authorList>
    </citation>
    <scope>NUCLEOTIDE SEQUENCE</scope>
    <source>
        <strain evidence="2">R8</strain>
    </source>
</reference>
<feature type="chain" id="PRO_5046880138" evidence="1">
    <location>
        <begin position="22"/>
        <end position="284"/>
    </location>
</feature>
<evidence type="ECO:0000313" key="2">
    <source>
        <dbReference type="EMBL" id="UYQ91090.1"/>
    </source>
</evidence>
<name>A0ABY6IUW7_9BACT</name>
<dbReference type="Proteomes" id="UP001162741">
    <property type="component" value="Chromosome"/>
</dbReference>
<organism evidence="2 3">
    <name type="scientific">Chitinophaga horti</name>
    <dbReference type="NCBI Taxonomy" id="2920382"/>
    <lineage>
        <taxon>Bacteria</taxon>
        <taxon>Pseudomonadati</taxon>
        <taxon>Bacteroidota</taxon>
        <taxon>Chitinophagia</taxon>
        <taxon>Chitinophagales</taxon>
        <taxon>Chitinophagaceae</taxon>
        <taxon>Chitinophaga</taxon>
    </lineage>
</organism>
<dbReference type="InterPro" id="IPR047111">
    <property type="entry name" value="YbaP-like"/>
</dbReference>
<accession>A0ABY6IUW7</accession>
<sequence>MLKKIIPLLLGLVGITQASHAQNSLLWKISGKGMTKPSYVFGTMHMICPDDYFMSESVKKAFKSADTVYMEMDMDDPMMMIKVGQLSQLPEGKTLDKIFTEKEYKELAAYMKANLKLDLALFNQFKPLVLTSLLTTKSFKCETPASYEMNFVEMASEQRKTILGLETPEQQISVFDAVDDRKEAEMIMKSIREKEKESVTFNKMITLYKKQDVNGLYKLMKETNEMDGFEEELLTKRNNNWVPAIRKVIGGKTQFFAVGALHLAGPHGVLTQLKAAGYTVTPVL</sequence>
<dbReference type="CDD" id="cd14789">
    <property type="entry name" value="Tiki"/>
    <property type="match status" value="1"/>
</dbReference>
<dbReference type="RefSeq" id="WP_244843433.1">
    <property type="nucleotide sequence ID" value="NZ_CP107006.1"/>
</dbReference>
<evidence type="ECO:0000256" key="1">
    <source>
        <dbReference type="SAM" id="SignalP"/>
    </source>
</evidence>
<evidence type="ECO:0000313" key="3">
    <source>
        <dbReference type="Proteomes" id="UP001162741"/>
    </source>
</evidence>
<dbReference type="PANTHER" id="PTHR40590:SF1">
    <property type="entry name" value="CYTOPLASMIC PROTEIN"/>
    <property type="match status" value="1"/>
</dbReference>
<proteinExistence type="predicted"/>
<feature type="signal peptide" evidence="1">
    <location>
        <begin position="1"/>
        <end position="21"/>
    </location>
</feature>
<dbReference type="PANTHER" id="PTHR40590">
    <property type="entry name" value="CYTOPLASMIC PROTEIN-RELATED"/>
    <property type="match status" value="1"/>
</dbReference>
<keyword evidence="1" id="KW-0732">Signal</keyword>